<sequence length="117" mass="13775">MAQTDFDKEAREQIYKDFKEAVNMTPSELEKWLKTDESKEVGYKEDDDSESVGHESGRKIIQILHKKKADLTDQDYAHMRKVVGYVHRHTAQRPSGNIDDTPWRYSLKNWGHEPKKQ</sequence>
<dbReference type="InterPro" id="IPR021487">
    <property type="entry name" value="DUF3140"/>
</dbReference>
<evidence type="ECO:0000256" key="1">
    <source>
        <dbReference type="SAM" id="MobiDB-lite"/>
    </source>
</evidence>
<comment type="caution">
    <text evidence="2">The sequence shown here is derived from an EMBL/GenBank/DDBJ whole genome shotgun (WGS) entry which is preliminary data.</text>
</comment>
<gene>
    <name evidence="2" type="ORF">ABS362_12965</name>
</gene>
<dbReference type="PANTHER" id="PTHR40630">
    <property type="entry name" value="POSSIBLE DNA-BINDING PROTEIN"/>
    <property type="match status" value="1"/>
</dbReference>
<dbReference type="Proteomes" id="UP001476807">
    <property type="component" value="Unassembled WGS sequence"/>
</dbReference>
<reference evidence="2 3" key="1">
    <citation type="submission" date="2024-06" db="EMBL/GenBank/DDBJ databases">
        <title>Pontibacter populi HYL7-15.</title>
        <authorList>
            <person name="Kim M.K."/>
        </authorList>
    </citation>
    <scope>NUCLEOTIDE SEQUENCE [LARGE SCALE GENOMIC DNA]</scope>
    <source>
        <strain evidence="2 3">HYL7-15</strain>
    </source>
</reference>
<name>A0ABV1RVS1_9BACT</name>
<protein>
    <submittedName>
        <fullName evidence="2">DUF3140 domain-containing protein</fullName>
    </submittedName>
</protein>
<dbReference type="EMBL" id="JBEOKT010000011">
    <property type="protein sequence ID" value="MER2998460.1"/>
    <property type="molecule type" value="Genomic_DNA"/>
</dbReference>
<feature type="region of interest" description="Disordered" evidence="1">
    <location>
        <begin position="91"/>
        <end position="117"/>
    </location>
</feature>
<dbReference type="RefSeq" id="WP_350412915.1">
    <property type="nucleotide sequence ID" value="NZ_JBEOKT010000011.1"/>
</dbReference>
<dbReference type="PANTHER" id="PTHR40630:SF1">
    <property type="entry name" value="DNA-BINDING PROTEIN"/>
    <property type="match status" value="1"/>
</dbReference>
<feature type="region of interest" description="Disordered" evidence="1">
    <location>
        <begin position="36"/>
        <end position="57"/>
    </location>
</feature>
<evidence type="ECO:0000313" key="3">
    <source>
        <dbReference type="Proteomes" id="UP001476807"/>
    </source>
</evidence>
<evidence type="ECO:0000313" key="2">
    <source>
        <dbReference type="EMBL" id="MER2998460.1"/>
    </source>
</evidence>
<organism evidence="2 3">
    <name type="scientific">Pontibacter populi</name>
    <dbReference type="NCBI Taxonomy" id="890055"/>
    <lineage>
        <taxon>Bacteria</taxon>
        <taxon>Pseudomonadati</taxon>
        <taxon>Bacteroidota</taxon>
        <taxon>Cytophagia</taxon>
        <taxon>Cytophagales</taxon>
        <taxon>Hymenobacteraceae</taxon>
        <taxon>Pontibacter</taxon>
    </lineage>
</organism>
<accession>A0ABV1RVS1</accession>
<keyword evidence="3" id="KW-1185">Reference proteome</keyword>
<dbReference type="Pfam" id="PF11338">
    <property type="entry name" value="DUF3140"/>
    <property type="match status" value="1"/>
</dbReference>
<proteinExistence type="predicted"/>